<sequence>MQYKQSAASLSFSGLVALAIAMGIGRFAFTPLLPMMQNDAGLALTQGGWLASANYLGYLVGALAAGMLTYAPATLLRGGLLLVVVTTALMGLTDTWPSWLVWRFMAGVASACVLVGAASLCLSRLAVLGESQRAGQVFAGVGSGVILAGLLCMALDLASVRSAHAWLVLAVLSLLGMIAARPLWLAPTTTPAPTSDNHHEGISGAAYWKLVLCYGLFGFGYILPATFLPAQARMLIADPAVFGLAWPLFGVAAAVSTLLASRLFAAWERRKLWAACQIIMAAGVLLPVIWSGMGAIILAAICVGGTFMVITMLGMQEAQAVGGRHAKKLIASITAAFAAGQLIGPMFFSLSHAWFNADLNFALVLATVGLVLSSIWLLMPDHNVRSTQESDTSTSKIST</sequence>
<comment type="caution">
    <text evidence="2">The sequence shown here is derived from an EMBL/GenBank/DDBJ whole genome shotgun (WGS) entry which is preliminary data.</text>
</comment>
<feature type="transmembrane region" description="Helical" evidence="1">
    <location>
        <begin position="164"/>
        <end position="185"/>
    </location>
</feature>
<dbReference type="RefSeq" id="WP_130039705.1">
    <property type="nucleotide sequence ID" value="NZ_JACCEV010000002.1"/>
</dbReference>
<evidence type="ECO:0000313" key="2">
    <source>
        <dbReference type="EMBL" id="NYT86178.1"/>
    </source>
</evidence>
<gene>
    <name evidence="2" type="ORF">H0A62_11225</name>
</gene>
<feature type="transmembrane region" description="Helical" evidence="1">
    <location>
        <begin position="361"/>
        <end position="379"/>
    </location>
</feature>
<feature type="transmembrane region" description="Helical" evidence="1">
    <location>
        <begin position="49"/>
        <end position="68"/>
    </location>
</feature>
<keyword evidence="3" id="KW-1185">Reference proteome</keyword>
<feature type="transmembrane region" description="Helical" evidence="1">
    <location>
        <begin position="335"/>
        <end position="355"/>
    </location>
</feature>
<dbReference type="Gene3D" id="1.20.1250.20">
    <property type="entry name" value="MFS general substrate transporter like domains"/>
    <property type="match status" value="2"/>
</dbReference>
<dbReference type="SUPFAM" id="SSF103473">
    <property type="entry name" value="MFS general substrate transporter"/>
    <property type="match status" value="1"/>
</dbReference>
<dbReference type="PANTHER" id="PTHR23537">
    <property type="match status" value="1"/>
</dbReference>
<dbReference type="GO" id="GO:0005886">
    <property type="term" value="C:plasma membrane"/>
    <property type="evidence" value="ECO:0007669"/>
    <property type="project" value="TreeGrafter"/>
</dbReference>
<dbReference type="Pfam" id="PF06779">
    <property type="entry name" value="MFS_4"/>
    <property type="match status" value="1"/>
</dbReference>
<dbReference type="AlphaFoldDB" id="A0A853GSS7"/>
<protein>
    <submittedName>
        <fullName evidence="2">YbfB/YjiJ family MFS transporter</fullName>
    </submittedName>
</protein>
<accession>A0A853GSS7</accession>
<keyword evidence="1" id="KW-0812">Transmembrane</keyword>
<dbReference type="Proteomes" id="UP000554144">
    <property type="component" value="Unassembled WGS sequence"/>
</dbReference>
<reference evidence="2 3" key="1">
    <citation type="submission" date="2020-07" db="EMBL/GenBank/DDBJ databases">
        <title>Taxonomic revisions and descriptions of new bacterial species based on genomic comparisons in the high-G+C-content subgroup of the family Alcaligenaceae.</title>
        <authorList>
            <person name="Szabo A."/>
            <person name="Felfoldi T."/>
        </authorList>
    </citation>
    <scope>NUCLEOTIDE SEQUENCE [LARGE SCALE GENOMIC DNA]</scope>
    <source>
        <strain evidence="2 3">DSM 25667</strain>
    </source>
</reference>
<feature type="transmembrane region" description="Helical" evidence="1">
    <location>
        <begin position="296"/>
        <end position="315"/>
    </location>
</feature>
<dbReference type="EMBL" id="JACCEV010000002">
    <property type="protein sequence ID" value="NYT86178.1"/>
    <property type="molecule type" value="Genomic_DNA"/>
</dbReference>
<dbReference type="InterPro" id="IPR010645">
    <property type="entry name" value="MFS_4"/>
</dbReference>
<evidence type="ECO:0000313" key="3">
    <source>
        <dbReference type="Proteomes" id="UP000554144"/>
    </source>
</evidence>
<dbReference type="OrthoDB" id="9797953at2"/>
<feature type="transmembrane region" description="Helical" evidence="1">
    <location>
        <begin position="137"/>
        <end position="158"/>
    </location>
</feature>
<evidence type="ECO:0000256" key="1">
    <source>
        <dbReference type="SAM" id="Phobius"/>
    </source>
</evidence>
<feature type="transmembrane region" description="Helical" evidence="1">
    <location>
        <begin position="104"/>
        <end position="125"/>
    </location>
</feature>
<name>A0A853GSS7_9BURK</name>
<feature type="transmembrane region" description="Helical" evidence="1">
    <location>
        <begin position="75"/>
        <end position="92"/>
    </location>
</feature>
<proteinExistence type="predicted"/>
<feature type="transmembrane region" description="Helical" evidence="1">
    <location>
        <begin position="206"/>
        <end position="228"/>
    </location>
</feature>
<feature type="transmembrane region" description="Helical" evidence="1">
    <location>
        <begin position="7"/>
        <end position="29"/>
    </location>
</feature>
<organism evidence="2 3">
    <name type="scientific">Pollutimonas harenae</name>
    <dbReference type="NCBI Taxonomy" id="657015"/>
    <lineage>
        <taxon>Bacteria</taxon>
        <taxon>Pseudomonadati</taxon>
        <taxon>Pseudomonadota</taxon>
        <taxon>Betaproteobacteria</taxon>
        <taxon>Burkholderiales</taxon>
        <taxon>Alcaligenaceae</taxon>
        <taxon>Pollutimonas</taxon>
    </lineage>
</organism>
<feature type="transmembrane region" description="Helical" evidence="1">
    <location>
        <begin position="240"/>
        <end position="260"/>
    </location>
</feature>
<dbReference type="PANTHER" id="PTHR23537:SF1">
    <property type="entry name" value="SUGAR TRANSPORTER"/>
    <property type="match status" value="1"/>
</dbReference>
<keyword evidence="1" id="KW-1133">Transmembrane helix</keyword>
<feature type="transmembrane region" description="Helical" evidence="1">
    <location>
        <begin position="272"/>
        <end position="290"/>
    </location>
</feature>
<keyword evidence="1" id="KW-0472">Membrane</keyword>
<dbReference type="InterPro" id="IPR036259">
    <property type="entry name" value="MFS_trans_sf"/>
</dbReference>